<keyword evidence="6" id="KW-0805">Transcription regulation</keyword>
<gene>
    <name evidence="20" type="primary">cnot1</name>
    <name evidence="20" type="ORF">CDAR_113361</name>
</gene>
<name>A0AAV4R8V1_9ARAC</name>
<evidence type="ECO:0000259" key="19">
    <source>
        <dbReference type="Pfam" id="PF23590"/>
    </source>
</evidence>
<dbReference type="Pfam" id="PF23590">
    <property type="entry name" value="NOT1_connector"/>
    <property type="match status" value="1"/>
</dbReference>
<evidence type="ECO:0000256" key="10">
    <source>
        <dbReference type="ARBA" id="ARBA00025717"/>
    </source>
</evidence>
<dbReference type="InterPro" id="IPR032191">
    <property type="entry name" value="CNOT1_CAF1_bind"/>
</dbReference>
<dbReference type="Pfam" id="PF16415">
    <property type="entry name" value="CNOT1_CAF1_bind"/>
    <property type="match status" value="1"/>
</dbReference>
<evidence type="ECO:0000256" key="7">
    <source>
        <dbReference type="ARBA" id="ARBA00023158"/>
    </source>
</evidence>
<feature type="domain" description="CCR4-NOT transcription complex subunit 1 N-terminal" evidence="18">
    <location>
        <begin position="27"/>
        <end position="190"/>
    </location>
</feature>
<proteinExistence type="inferred from homology"/>
<comment type="similarity">
    <text evidence="10">Belongs to the CNOT1 family.</text>
</comment>
<dbReference type="GO" id="GO:0017148">
    <property type="term" value="P:negative regulation of translation"/>
    <property type="evidence" value="ECO:0007669"/>
    <property type="project" value="InterPro"/>
</dbReference>
<evidence type="ECO:0000256" key="4">
    <source>
        <dbReference type="ARBA" id="ARBA00022491"/>
    </source>
</evidence>
<feature type="domain" description="CCR4-NOT transcription complex subunit 1 CAF1-binding" evidence="15">
    <location>
        <begin position="1042"/>
        <end position="1262"/>
    </location>
</feature>
<evidence type="ECO:0000256" key="3">
    <source>
        <dbReference type="ARBA" id="ARBA00022490"/>
    </source>
</evidence>
<evidence type="ECO:0000256" key="1">
    <source>
        <dbReference type="ARBA" id="ARBA00004123"/>
    </source>
</evidence>
<evidence type="ECO:0000256" key="2">
    <source>
        <dbReference type="ARBA" id="ARBA00004496"/>
    </source>
</evidence>
<dbReference type="Gene3D" id="1.25.40.180">
    <property type="match status" value="1"/>
</dbReference>
<evidence type="ECO:0000259" key="14">
    <source>
        <dbReference type="Pfam" id="PF12842"/>
    </source>
</evidence>
<dbReference type="Pfam" id="PF16417">
    <property type="entry name" value="CNOT1_TTP_bind"/>
    <property type="match status" value="1"/>
</dbReference>
<dbReference type="GO" id="GO:0000932">
    <property type="term" value="C:P-body"/>
    <property type="evidence" value="ECO:0007669"/>
    <property type="project" value="TreeGrafter"/>
</dbReference>
<reference evidence="20 21" key="1">
    <citation type="submission" date="2021-06" db="EMBL/GenBank/DDBJ databases">
        <title>Caerostris darwini draft genome.</title>
        <authorList>
            <person name="Kono N."/>
            <person name="Arakawa K."/>
        </authorList>
    </citation>
    <scope>NUCLEOTIDE SEQUENCE [LARGE SCALE GENOMIC DNA]</scope>
</reference>
<feature type="domain" description="CCR4-NOT transcription complex subunit 1" evidence="14">
    <location>
        <begin position="1374"/>
        <end position="1520"/>
    </location>
</feature>
<keyword evidence="9" id="KW-0539">Nucleus</keyword>
<feature type="domain" description="CCR4-NOT transcription complex subunit 1-like NOT1 connector" evidence="19">
    <location>
        <begin position="1603"/>
        <end position="1810"/>
    </location>
</feature>
<dbReference type="InterPro" id="IPR055454">
    <property type="entry name" value="CNOT1-like_NOT1_connector"/>
</dbReference>
<dbReference type="Pfam" id="PF12842">
    <property type="entry name" value="DUF3819"/>
    <property type="match status" value="1"/>
</dbReference>
<evidence type="ECO:0000259" key="18">
    <source>
        <dbReference type="Pfam" id="PF22940"/>
    </source>
</evidence>
<protein>
    <recommendedName>
        <fullName evidence="12">CCR4-NOT transcription complex subunit 1</fullName>
    </recommendedName>
    <alternativeName>
        <fullName evidence="11">CCR4-associated factor 1</fullName>
    </alternativeName>
</protein>
<dbReference type="GO" id="GO:0005634">
    <property type="term" value="C:nucleus"/>
    <property type="evidence" value="ECO:0007669"/>
    <property type="project" value="UniProtKB-SubCell"/>
</dbReference>
<dbReference type="GO" id="GO:0060090">
    <property type="term" value="F:molecular adaptor activity"/>
    <property type="evidence" value="ECO:0007669"/>
    <property type="project" value="TreeGrafter"/>
</dbReference>
<dbReference type="GO" id="GO:0000288">
    <property type="term" value="P:nuclear-transcribed mRNA catabolic process, deadenylation-dependent decay"/>
    <property type="evidence" value="ECO:0007669"/>
    <property type="project" value="TreeGrafter"/>
</dbReference>
<dbReference type="PANTHER" id="PTHR13162:SF8">
    <property type="entry name" value="CCR4-NOT TRANSCRIPTION COMPLEX SUBUNIT 1"/>
    <property type="match status" value="1"/>
</dbReference>
<keyword evidence="5" id="KW-0810">Translation regulation</keyword>
<keyword evidence="3" id="KW-0963">Cytoplasm</keyword>
<dbReference type="CDD" id="cd20710">
    <property type="entry name" value="NOT1_connector"/>
    <property type="match status" value="1"/>
</dbReference>
<evidence type="ECO:0000313" key="20">
    <source>
        <dbReference type="EMBL" id="GIY17905.1"/>
    </source>
</evidence>
<dbReference type="InterPro" id="IPR038535">
    <property type="entry name" value="CNOT1_TTP_bind_sf"/>
</dbReference>
<dbReference type="Gene3D" id="1.25.40.840">
    <property type="entry name" value="CCR4-NOT transcription complex subunit 1 TTP binding domain"/>
    <property type="match status" value="1"/>
</dbReference>
<accession>A0AAV4R8V1</accession>
<evidence type="ECO:0000256" key="9">
    <source>
        <dbReference type="ARBA" id="ARBA00023242"/>
    </source>
</evidence>
<dbReference type="Pfam" id="PF04054">
    <property type="entry name" value="Not1"/>
    <property type="match status" value="1"/>
</dbReference>
<keyword evidence="8" id="KW-0804">Transcription</keyword>
<dbReference type="Pfam" id="PF22940">
    <property type="entry name" value="CNOT1_1st"/>
    <property type="match status" value="1"/>
</dbReference>
<dbReference type="PANTHER" id="PTHR13162">
    <property type="entry name" value="CCR4-NOT TRANSCRIPTION COMPLEX"/>
    <property type="match status" value="1"/>
</dbReference>
<evidence type="ECO:0000256" key="11">
    <source>
        <dbReference type="ARBA" id="ARBA00032531"/>
    </source>
</evidence>
<feature type="domain" description="CCR4-NOT transcription complex subunit 1 TTP binding" evidence="16">
    <location>
        <begin position="784"/>
        <end position="962"/>
    </location>
</feature>
<dbReference type="GO" id="GO:0031047">
    <property type="term" value="P:regulatory ncRNA-mediated gene silencing"/>
    <property type="evidence" value="ECO:0007669"/>
    <property type="project" value="UniProtKB-KW"/>
</dbReference>
<dbReference type="FunFam" id="1.25.40.790:FF:000001">
    <property type="entry name" value="Ccr4-not transcription complex subunit 1 isoform"/>
    <property type="match status" value="1"/>
</dbReference>
<dbReference type="FunFam" id="1.25.40.180:FF:000005">
    <property type="entry name" value="Ccr4-not transcription complex subunit 1 isoform"/>
    <property type="match status" value="1"/>
</dbReference>
<comment type="caution">
    <text evidence="20">The sequence shown here is derived from an EMBL/GenBank/DDBJ whole genome shotgun (WGS) entry which is preliminary data.</text>
</comment>
<dbReference type="Gene3D" id="1.25.40.800">
    <property type="match status" value="1"/>
</dbReference>
<dbReference type="InterPro" id="IPR007196">
    <property type="entry name" value="CCR4-Not_Not1_C"/>
</dbReference>
<feature type="domain" description="CCR4-NOT transcription complex subunit 1 HEAT repeat" evidence="17">
    <location>
        <begin position="486"/>
        <end position="639"/>
    </location>
</feature>
<keyword evidence="7" id="KW-0943">RNA-mediated gene silencing</keyword>
<evidence type="ECO:0000313" key="21">
    <source>
        <dbReference type="Proteomes" id="UP001054837"/>
    </source>
</evidence>
<dbReference type="InterPro" id="IPR024557">
    <property type="entry name" value="CNOT1_dom_4"/>
</dbReference>
<dbReference type="Gene3D" id="1.25.40.790">
    <property type="match status" value="1"/>
</dbReference>
<evidence type="ECO:0000256" key="12">
    <source>
        <dbReference type="ARBA" id="ARBA00071432"/>
    </source>
</evidence>
<dbReference type="InterPro" id="IPR040398">
    <property type="entry name" value="Not1"/>
</dbReference>
<feature type="domain" description="CCR4-Not complex component Not1 C-terminal" evidence="13">
    <location>
        <begin position="1993"/>
        <end position="2356"/>
    </location>
</feature>
<comment type="subcellular location">
    <subcellularLocation>
        <location evidence="2">Cytoplasm</location>
    </subcellularLocation>
    <subcellularLocation>
        <location evidence="1">Nucleus</location>
    </subcellularLocation>
</comment>
<dbReference type="Proteomes" id="UP001054837">
    <property type="component" value="Unassembled WGS sequence"/>
</dbReference>
<evidence type="ECO:0000256" key="5">
    <source>
        <dbReference type="ARBA" id="ARBA00022845"/>
    </source>
</evidence>
<sequence length="2371" mass="267408">MNLDSLSFALSNISYSVANLTKKNFKSSVLEIYRLVANHGLEAERHLLRCLFSHVDFSGDGKSSGKDFHQTQLLIQECVFILQRPNFVSTFCYAIDCPLQQQKSLRPSSSLLSQLSKVLKLSSVQEIAFALALLYSSIPDHINHAVNFLKQKLPDFIKYICDQDSLSQEDSSDLPPVIAHLLLYQINCGNKDLGVSLEIKEKIHNKLSQDCSDKIPLQPYLYIDKLDPTMENIGNISKTSDDSSVEIIQEMGYNFTASVEECKNNMSQIGLREIKASLVAKVISMMARSCTGLSDALPLQNMNSMSSMWGDNKEKSDANQQATWNVEAFVQAVRDINPTLDWKEVVHELDNSEFLLKDRKGLKLLWQGLILGLGQETFPMDRMYRRWRNAEGQFSFFQQVLNCCDIVCLADYVHRPVLIDALKAPPEEDNRSISNWKSLDLIETLLYLSETPYFKEELFKFPLAHCPDLLILGLIQTSRVINPLHQELLSSLIPIFLGNHPNSAIVFHLAWHSQYQSSTIRNIIMHAMADWYVRGDGDQTRLSRILDVAQDLKALSMLLNLTPFQFVIDLACLASRREYLKLDKWLTDKVRDHGESFVEACVNFLTRRSPQIMGGNVKEENLPKSALPSETLATMIGFLHSLAQSISQELSEKILTMVANCAAVLNKNRLPPPGVVKTSQGLQSVLSSSTINSPTNSSLDQLVNLSSSVSGLQLSNAVVKSNTSSSAFPPLSLGSFSVPSASSPAKILSGGSSAIKSGTTNSQITQSQFSNLIASGIPQLPTQFGEVGQILTDSSGPVSKDIEDEANSYFQRIYNHSAQASLPIEEVLDMLKRFQESPIQREREVCTCMIKNLFEEYRFFPQYPDKELQITGQLFGGIIDQNLVSYLSLGLALRYVLESVKKPANTSKMFFFGVTAMDRFKTRLKDYPAYCQHLTTIPTFNDLPQHLIEYIEYGARSQEPPSQSNRPAITATPISQVLSTTSAFPSATQTPAPSLPVTTTTTTVTITTASTKTTVPQKPSIANATNIDTLLGATEKDEKLVVPPESVQDKAAFIVNNLSQSNLIPKTEDFRELMNEEYWPWTSQYIVMKRASIEPNFHNLYSNFLDTLKLPDLTKLVIKETFRNIKVLLRSDKVIANFSDRSLLKNLGHWLGILTLAKCKPILQIDIDIKALLIEAFHKGQQELLYVVPFVAKVLESCSKSKVFKPPNPWTMGIMKVLCEMHKEPDMKLNLKFEIEVLCKTLDLDINKVKPSNILKDPERLRKIESQLSPLPKHKEQQQQVISTVNIKVPPQPALTNVIPPTVNPLANNTLHEENISTLGSPPTTISSNQMTTLCTTAPQPHFQYNEINILNISQIGQHVIINGSIPLFQTHAQLKQCVRMAIERAVQEWLAPVVERSVKISLTTCEQIIKKDFALDPEESRMRISAHHMIRSLTAGMVMITCRDPLFLSILTNLRTAFMGALRNPTQQQKELSEQASDIVAHDNLELACCFIQKTAVEKALPEIDKRLNTEYDVRKHARSEGRRYCDPMALTYQAERMPEQIRLKVGGVTPQQMAVYEEFARMIPGFLPNADREQPPPNINRSVAVSDLLILQPYATDELSQICDKLMNELEMLLHGVIVNQTSPHVAALHGLLEAVVMTRNNREVQSVPPQFGLLQKTVDGFLEGMCQPFADNDISLRFRDGYLMVMKALYDSRVCGPLCTSKQVTRWLIESREECRYNLEAVDLLVRNHLINLPTYDLHLTQSMENGLNGMAVTFAMQLVKMYLLDERQSGLVTEADLFNTVETLSRITSMPRQLPDGLNQLLEMLRNTGEPFLDRAPGSGAMSMMYSGITQAREFDDPPGLYEKTEFLLREWVTMFHSPKAGKDSTHAFSLFVHQMNLQGILKTDELISRFFRLSTEMCVDLSYRVLLDQTIKTPQVIRAKCFHTLDAYVRLISLLVKHSGDASNTVTKVNLLNKVLGIVTGVLLQDQDIRGVDFQQLPYHRIFIMLFLELSAPEAILETINHQIITAFCNTLFYLRPQKAPGFAYAWLELVSHRVFLGRVLAVTPTQKVWEKGWTMYSQLLVSLFKFLAPFLRNVELAAPIQLLYKGTLRVLLVLLHDFPQFLCDHHYNFCDVIAPNCIQMRNLILSAFPRNMRLPDPFTPNLKVDLLPEITQAPRIQTNFNSLIQPASFKKDLDSYIKTRAPVTFLSELRSSLQVSSEPGMRYNIPLINALVLYVGTQAIAYIQSKGNTPNMSTITHSSHMDIFQNLAVDSDTEGRYLFLNAIANQLRYPNSHTHYFSCTLLYLFAEANTEAIQEQITRVLLERLIVNRPHPWGLLITFIELIKNQNFKFWNHEFVRCAPEIEKLFESVARSCIGQKPSSEQTAS</sequence>
<evidence type="ECO:0000259" key="15">
    <source>
        <dbReference type="Pfam" id="PF16415"/>
    </source>
</evidence>
<dbReference type="Pfam" id="PF16418">
    <property type="entry name" value="CNOT1_HEAT"/>
    <property type="match status" value="1"/>
</dbReference>
<evidence type="ECO:0000256" key="8">
    <source>
        <dbReference type="ARBA" id="ARBA00023163"/>
    </source>
</evidence>
<dbReference type="GO" id="GO:0030015">
    <property type="term" value="C:CCR4-NOT core complex"/>
    <property type="evidence" value="ECO:0007669"/>
    <property type="project" value="InterPro"/>
</dbReference>
<dbReference type="InterPro" id="IPR032193">
    <property type="entry name" value="CNOT1_TTP_bind"/>
</dbReference>
<evidence type="ECO:0000259" key="13">
    <source>
        <dbReference type="Pfam" id="PF04054"/>
    </source>
</evidence>
<dbReference type="FunFam" id="1.25.40.800:FF:000001">
    <property type="entry name" value="CCR4-NOT transcription complex subunit 1"/>
    <property type="match status" value="1"/>
</dbReference>
<keyword evidence="21" id="KW-1185">Reference proteome</keyword>
<dbReference type="EMBL" id="BPLQ01005848">
    <property type="protein sequence ID" value="GIY17905.1"/>
    <property type="molecule type" value="Genomic_DNA"/>
</dbReference>
<evidence type="ECO:0000256" key="6">
    <source>
        <dbReference type="ARBA" id="ARBA00023015"/>
    </source>
</evidence>
<keyword evidence="4" id="KW-0678">Repressor</keyword>
<dbReference type="InterPro" id="IPR032194">
    <property type="entry name" value="CNOT1_HEAT"/>
</dbReference>
<organism evidence="20 21">
    <name type="scientific">Caerostris darwini</name>
    <dbReference type="NCBI Taxonomy" id="1538125"/>
    <lineage>
        <taxon>Eukaryota</taxon>
        <taxon>Metazoa</taxon>
        <taxon>Ecdysozoa</taxon>
        <taxon>Arthropoda</taxon>
        <taxon>Chelicerata</taxon>
        <taxon>Arachnida</taxon>
        <taxon>Araneae</taxon>
        <taxon>Araneomorphae</taxon>
        <taxon>Entelegynae</taxon>
        <taxon>Araneoidea</taxon>
        <taxon>Araneidae</taxon>
        <taxon>Caerostris</taxon>
    </lineage>
</organism>
<evidence type="ECO:0000259" key="17">
    <source>
        <dbReference type="Pfam" id="PF16418"/>
    </source>
</evidence>
<dbReference type="FunFam" id="1.25.40.840:FF:000001">
    <property type="entry name" value="Ccr4-not transcription complex subunit 1 isoform"/>
    <property type="match status" value="1"/>
</dbReference>
<evidence type="ECO:0000259" key="16">
    <source>
        <dbReference type="Pfam" id="PF16417"/>
    </source>
</evidence>
<dbReference type="InterPro" id="IPR055104">
    <property type="entry name" value="CNOT1_1st"/>
</dbReference>